<dbReference type="InterPro" id="IPR038765">
    <property type="entry name" value="Papain-like_cys_pep_sf"/>
</dbReference>
<comment type="similarity">
    <text evidence="1">Belongs to the peptidase C10 family.</text>
</comment>
<dbReference type="AlphaFoldDB" id="A0A2U1F6J9"/>
<evidence type="ECO:0000256" key="3">
    <source>
        <dbReference type="ARBA" id="ARBA00022729"/>
    </source>
</evidence>
<evidence type="ECO:0000256" key="4">
    <source>
        <dbReference type="ARBA" id="ARBA00022801"/>
    </source>
</evidence>
<evidence type="ECO:0000313" key="11">
    <source>
        <dbReference type="Proteomes" id="UP000245462"/>
    </source>
</evidence>
<keyword evidence="5" id="KW-0788">Thiol protease</keyword>
<evidence type="ECO:0000259" key="9">
    <source>
        <dbReference type="Pfam" id="PF18962"/>
    </source>
</evidence>
<evidence type="ECO:0000256" key="1">
    <source>
        <dbReference type="ARBA" id="ARBA00009693"/>
    </source>
</evidence>
<dbReference type="Pfam" id="PF13734">
    <property type="entry name" value="Inhibitor_I69"/>
    <property type="match status" value="1"/>
</dbReference>
<dbReference type="PRINTS" id="PR00797">
    <property type="entry name" value="STREPTOPAIN"/>
</dbReference>
<dbReference type="EMBL" id="QEKY01000018">
    <property type="protein sequence ID" value="PVZ07794.1"/>
    <property type="molecule type" value="Genomic_DNA"/>
</dbReference>
<feature type="signal peptide" evidence="7">
    <location>
        <begin position="1"/>
        <end position="21"/>
    </location>
</feature>
<dbReference type="Pfam" id="PF18962">
    <property type="entry name" value="Por_Secre_tail"/>
    <property type="match status" value="1"/>
</dbReference>
<dbReference type="InterPro" id="IPR000200">
    <property type="entry name" value="Peptidase_C10"/>
</dbReference>
<feature type="active site" description="Proton acceptor" evidence="6">
    <location>
        <position position="336"/>
    </location>
</feature>
<evidence type="ECO:0000256" key="6">
    <source>
        <dbReference type="PIRSR" id="PIRSR600200-1"/>
    </source>
</evidence>
<evidence type="ECO:0000256" key="5">
    <source>
        <dbReference type="ARBA" id="ARBA00022807"/>
    </source>
</evidence>
<evidence type="ECO:0000256" key="7">
    <source>
        <dbReference type="SAM" id="SignalP"/>
    </source>
</evidence>
<gene>
    <name evidence="10" type="ORF">C7382_1189</name>
</gene>
<dbReference type="Gene3D" id="3.90.70.50">
    <property type="entry name" value="Peptidase C10, streptopain"/>
    <property type="match status" value="2"/>
</dbReference>
<dbReference type="InterPro" id="IPR026444">
    <property type="entry name" value="Secre_tail"/>
</dbReference>
<feature type="domain" description="Secretion system C-terminal sorting" evidence="9">
    <location>
        <begin position="772"/>
        <end position="835"/>
    </location>
</feature>
<organism evidence="10 11">
    <name type="scientific">Porphyromonas loveana</name>
    <dbReference type="NCBI Taxonomy" id="1884669"/>
    <lineage>
        <taxon>Bacteria</taxon>
        <taxon>Pseudomonadati</taxon>
        <taxon>Bacteroidota</taxon>
        <taxon>Bacteroidia</taxon>
        <taxon>Bacteroidales</taxon>
        <taxon>Porphyromonadaceae</taxon>
        <taxon>Porphyromonas</taxon>
    </lineage>
</organism>
<keyword evidence="3 7" id="KW-0732">Signal</keyword>
<dbReference type="GO" id="GO:0008234">
    <property type="term" value="F:cysteine-type peptidase activity"/>
    <property type="evidence" value="ECO:0007669"/>
    <property type="project" value="UniProtKB-KW"/>
</dbReference>
<dbReference type="Pfam" id="PF01640">
    <property type="entry name" value="Peptidase_C10"/>
    <property type="match status" value="1"/>
</dbReference>
<proteinExistence type="inferred from homology"/>
<dbReference type="OrthoDB" id="2235251at2"/>
<evidence type="ECO:0000256" key="2">
    <source>
        <dbReference type="ARBA" id="ARBA00022670"/>
    </source>
</evidence>
<sequence length="840" mass="92929">MKKNLLIVMVLLFSFTMTGLAAPVSKEQAVAIARSLLQQYPLRNGADVVTQKITIDQVYHAGDAKRGTMTEDNNAPAYFYVAHRGANDGYVLIAADDKLPAVLAYSPVGRFSMEKMPDNLRTWLQIYEEEIALILSGKAEASSDALRTDGVPADILPLMDNGAFASDPIRWNQAYPWNEKEPMLPNGQHGYTGCVATAIAQIMRYHRWPNTAEGSFDYYAGSLVGQWSGTFGDTYEWDNMPGNPNLQNVPAEQVNAYATFMRDVSASVNMSFYENGSGTYSVYVVDALRDHFRYKKSVKQHVRFLYTAQQWQDMVRREIAANRPVYYAGNNQSVGHAFVCDGYAADGTFHFNWGWGGVSNGYYRLSLLSPTSLGIGGQGIGFTIYQEILTGVEPAYTPDQAGTDALTDLTFDKLNAEYDNYGLEVEYTAYNLGETSSRLDIGYRLQKPDGSVSEVNKTTHTLRWFGFGDYENIYFSISKDQFAIGPHTITLLYRREGSTEWKELCHMQGGFESSILVNTSNPNNVEVTTFEHSGELTLVPNSVVANLNAFEHSTITAKFQNTTADEIRTPVAFGISGTNDQIISIGWSMAEAPAHSNDYTLNFSTGIVPAEVGTYVLWYKYSAKESDYNWQKIGNVTVQQPTVYTHPLLQVNHEQTETTLLLLGQSYELPPFIVKNVGLPFDGRFGVRLQATDGSSTYNLGFKNMYLGQGDSFVYTPVLEHYINVPDGLYSVRILPVVGNSIQNYITGNLSYRVKIVNTTAVETVETAHVSVFPNPAQDYATISAPAAGDASVVLFDQAGRIVAKTTLTAGTGRIKLSHLPSGTYIIRIDDYTGKLIIAH</sequence>
<protein>
    <submittedName>
        <fullName evidence="10">Putative secreted protein (Por secretion system target)</fullName>
    </submittedName>
</protein>
<dbReference type="InterPro" id="IPR044934">
    <property type="entry name" value="Streptopain_sf"/>
</dbReference>
<name>A0A2U1F6J9_9PORP</name>
<evidence type="ECO:0000313" key="10">
    <source>
        <dbReference type="EMBL" id="PVZ07794.1"/>
    </source>
</evidence>
<dbReference type="RefSeq" id="WP_116679936.1">
    <property type="nucleotide sequence ID" value="NZ_QEKY01000018.1"/>
</dbReference>
<feature type="chain" id="PRO_5015607797" evidence="7">
    <location>
        <begin position="22"/>
        <end position="840"/>
    </location>
</feature>
<dbReference type="NCBIfam" id="TIGR04183">
    <property type="entry name" value="Por_Secre_tail"/>
    <property type="match status" value="1"/>
</dbReference>
<dbReference type="Proteomes" id="UP000245462">
    <property type="component" value="Unassembled WGS sequence"/>
</dbReference>
<feature type="active site" description="Nucleophile" evidence="6">
    <location>
        <position position="194"/>
    </location>
</feature>
<dbReference type="SUPFAM" id="SSF54001">
    <property type="entry name" value="Cysteine proteinases"/>
    <property type="match status" value="1"/>
</dbReference>
<dbReference type="GO" id="GO:0006508">
    <property type="term" value="P:proteolysis"/>
    <property type="evidence" value="ECO:0007669"/>
    <property type="project" value="UniProtKB-KW"/>
</dbReference>
<feature type="domain" description="Spi protease inhibitor" evidence="8">
    <location>
        <begin position="21"/>
        <end position="131"/>
    </location>
</feature>
<accession>A0A2U1F6J9</accession>
<evidence type="ECO:0000259" key="8">
    <source>
        <dbReference type="Pfam" id="PF13734"/>
    </source>
</evidence>
<keyword evidence="2" id="KW-0645">Protease</keyword>
<dbReference type="GeneID" id="94551402"/>
<comment type="caution">
    <text evidence="10">The sequence shown here is derived from an EMBL/GenBank/DDBJ whole genome shotgun (WGS) entry which is preliminary data.</text>
</comment>
<reference evidence="10 11" key="1">
    <citation type="submission" date="2018-04" db="EMBL/GenBank/DDBJ databases">
        <title>Genomic Encyclopedia of Type Strains, Phase IV (KMG-IV): sequencing the most valuable type-strain genomes for metagenomic binning, comparative biology and taxonomic classification.</title>
        <authorList>
            <person name="Goeker M."/>
        </authorList>
    </citation>
    <scope>NUCLEOTIDE SEQUENCE [LARGE SCALE GENOMIC DNA]</scope>
    <source>
        <strain evidence="10 11">DSM 28520</strain>
    </source>
</reference>
<keyword evidence="4" id="KW-0378">Hydrolase</keyword>
<keyword evidence="11" id="KW-1185">Reference proteome</keyword>
<dbReference type="InterPro" id="IPR025896">
    <property type="entry name" value="Spi_Prtas-inh"/>
</dbReference>